<dbReference type="EMBL" id="BAAABX010000048">
    <property type="protein sequence ID" value="GAA0415510.1"/>
    <property type="molecule type" value="Genomic_DNA"/>
</dbReference>
<accession>A0ABN0YWX7</accession>
<comment type="caution">
    <text evidence="1">The sequence shown here is derived from an EMBL/GenBank/DDBJ whole genome shotgun (WGS) entry which is preliminary data.</text>
</comment>
<protein>
    <recommendedName>
        <fullName evidence="3">Transposase IS701-like DDE domain-containing protein</fullName>
    </recommendedName>
</protein>
<keyword evidence="2" id="KW-1185">Reference proteome</keyword>
<name>A0ABN0YWX7_9ACTN</name>
<dbReference type="Proteomes" id="UP001500879">
    <property type="component" value="Unassembled WGS sequence"/>
</dbReference>
<gene>
    <name evidence="1" type="ORF">GCM10010357_41020</name>
</gene>
<evidence type="ECO:0000313" key="2">
    <source>
        <dbReference type="Proteomes" id="UP001500879"/>
    </source>
</evidence>
<sequence>MIIIDDSGDRKDGTATAHVGRQWLGRLGKTGLRFDGSHARPGRNAVSIVLDLEARMAELMTHTGQVTRPPL</sequence>
<reference evidence="1 2" key="1">
    <citation type="journal article" date="2019" name="Int. J. Syst. Evol. Microbiol.">
        <title>The Global Catalogue of Microorganisms (GCM) 10K type strain sequencing project: providing services to taxonomists for standard genome sequencing and annotation.</title>
        <authorList>
            <consortium name="The Broad Institute Genomics Platform"/>
            <consortium name="The Broad Institute Genome Sequencing Center for Infectious Disease"/>
            <person name="Wu L."/>
            <person name="Ma J."/>
        </authorList>
    </citation>
    <scope>NUCLEOTIDE SEQUENCE [LARGE SCALE GENOMIC DNA]</scope>
    <source>
        <strain evidence="1 2">JCM 4788</strain>
    </source>
</reference>
<organism evidence="1 2">
    <name type="scientific">Streptomyces luteireticuli</name>
    <dbReference type="NCBI Taxonomy" id="173858"/>
    <lineage>
        <taxon>Bacteria</taxon>
        <taxon>Bacillati</taxon>
        <taxon>Actinomycetota</taxon>
        <taxon>Actinomycetes</taxon>
        <taxon>Kitasatosporales</taxon>
        <taxon>Streptomycetaceae</taxon>
        <taxon>Streptomyces</taxon>
    </lineage>
</organism>
<proteinExistence type="predicted"/>
<evidence type="ECO:0000313" key="1">
    <source>
        <dbReference type="EMBL" id="GAA0415510.1"/>
    </source>
</evidence>
<evidence type="ECO:0008006" key="3">
    <source>
        <dbReference type="Google" id="ProtNLM"/>
    </source>
</evidence>